<dbReference type="PROSITE" id="PS51918">
    <property type="entry name" value="RADICAL_SAM"/>
    <property type="match status" value="1"/>
</dbReference>
<evidence type="ECO:0000256" key="7">
    <source>
        <dbReference type="ARBA" id="ARBA00022691"/>
    </source>
</evidence>
<dbReference type="InterPro" id="IPR027492">
    <property type="entry name" value="RNA_MTrfase_RlmN"/>
</dbReference>
<evidence type="ECO:0000256" key="1">
    <source>
        <dbReference type="ARBA" id="ARBA00004496"/>
    </source>
</evidence>
<evidence type="ECO:0000256" key="11">
    <source>
        <dbReference type="ARBA" id="ARBA00023014"/>
    </source>
</evidence>
<dbReference type="Gene3D" id="3.20.20.70">
    <property type="entry name" value="Aldolase class I"/>
    <property type="match status" value="1"/>
</dbReference>
<feature type="binding site" evidence="12">
    <location>
        <position position="127"/>
    </location>
    <ligand>
        <name>[4Fe-4S] cluster</name>
        <dbReference type="ChEBI" id="CHEBI:49883"/>
        <note>4Fe-4S-S-AdoMet</note>
    </ligand>
</feature>
<dbReference type="InterPro" id="IPR040072">
    <property type="entry name" value="Methyltransferase_A"/>
</dbReference>
<dbReference type="GO" id="GO:0002935">
    <property type="term" value="F:tRNA (adenine(37)-C2)-methyltransferase activity"/>
    <property type="evidence" value="ECO:0007669"/>
    <property type="project" value="UniProtKB-UniRule"/>
</dbReference>
<evidence type="ECO:0000256" key="12">
    <source>
        <dbReference type="HAMAP-Rule" id="MF_01849"/>
    </source>
</evidence>
<comment type="caution">
    <text evidence="14">The sequence shown here is derived from an EMBL/GenBank/DDBJ whole genome shotgun (WGS) entry which is preliminary data.</text>
</comment>
<dbReference type="InterPro" id="IPR048641">
    <property type="entry name" value="RlmN_N"/>
</dbReference>
<evidence type="ECO:0000313" key="14">
    <source>
        <dbReference type="EMBL" id="RLE13702.1"/>
    </source>
</evidence>
<dbReference type="SUPFAM" id="SSF102114">
    <property type="entry name" value="Radical SAM enzymes"/>
    <property type="match status" value="1"/>
</dbReference>
<dbReference type="CDD" id="cd01335">
    <property type="entry name" value="Radical_SAM"/>
    <property type="match status" value="1"/>
</dbReference>
<dbReference type="SFLD" id="SFLDG01062">
    <property type="entry name" value="methyltransferase_(Class_A)"/>
    <property type="match status" value="1"/>
</dbReference>
<dbReference type="HAMAP" id="MF_01849">
    <property type="entry name" value="RNA_methyltr_RlmN"/>
    <property type="match status" value="1"/>
</dbReference>
<dbReference type="PIRSF" id="PIRSF006004">
    <property type="entry name" value="CHP00048"/>
    <property type="match status" value="1"/>
</dbReference>
<dbReference type="EC" id="2.1.1.192" evidence="12"/>
<dbReference type="SFLD" id="SFLDS00029">
    <property type="entry name" value="Radical_SAM"/>
    <property type="match status" value="1"/>
</dbReference>
<evidence type="ECO:0000256" key="2">
    <source>
        <dbReference type="ARBA" id="ARBA00022485"/>
    </source>
</evidence>
<comment type="similarity">
    <text evidence="12">Belongs to the radical SAM superfamily. RlmN family.</text>
</comment>
<keyword evidence="2 12" id="KW-0004">4Fe-4S</keyword>
<evidence type="ECO:0000256" key="10">
    <source>
        <dbReference type="ARBA" id="ARBA00023004"/>
    </source>
</evidence>
<feature type="domain" description="Radical SAM core" evidence="13">
    <location>
        <begin position="106"/>
        <end position="336"/>
    </location>
</feature>
<dbReference type="GO" id="GO:0030488">
    <property type="term" value="P:tRNA methylation"/>
    <property type="evidence" value="ECO:0007669"/>
    <property type="project" value="UniProtKB-UniRule"/>
</dbReference>
<dbReference type="SFLD" id="SFLDF00275">
    <property type="entry name" value="adenosine_C2_methyltransferase"/>
    <property type="match status" value="1"/>
</dbReference>
<dbReference type="Pfam" id="PF04055">
    <property type="entry name" value="Radical_SAM"/>
    <property type="match status" value="1"/>
</dbReference>
<dbReference type="GO" id="GO:0019843">
    <property type="term" value="F:rRNA binding"/>
    <property type="evidence" value="ECO:0007669"/>
    <property type="project" value="UniProtKB-UniRule"/>
</dbReference>
<evidence type="ECO:0000256" key="5">
    <source>
        <dbReference type="ARBA" id="ARBA00022603"/>
    </source>
</evidence>
<accession>A0A662DHS7</accession>
<keyword evidence="11 12" id="KW-0411">Iron-sulfur</keyword>
<dbReference type="GO" id="GO:0005737">
    <property type="term" value="C:cytoplasm"/>
    <property type="evidence" value="ECO:0007669"/>
    <property type="project" value="UniProtKB-SubCell"/>
</dbReference>
<keyword evidence="8 12" id="KW-0819">tRNA processing</keyword>
<feature type="active site" description="S-methylcysteine intermediate" evidence="12">
    <location>
        <position position="341"/>
    </location>
</feature>
<evidence type="ECO:0000256" key="6">
    <source>
        <dbReference type="ARBA" id="ARBA00022679"/>
    </source>
</evidence>
<comment type="miscellaneous">
    <text evidence="12">Reaction proceeds by a ping-pong mechanism involving intermediate methylation of a conserved cysteine residue.</text>
</comment>
<sequence length="350" mass="40132">MYLLSEFMSVKINLKSKDLKELELFFREKKEPLYRGRQLFVWMWRKGVDDISLYTNFSKKLREYLKNHFYVASLKRTVCLSSRDGAVKYVFERETGEKLESVFIPVDERRTVCVSTQVGCPLGCSFCATGQGGFKDNLQGWEIADQVLQIAKHQNVRVTNVVFMGMREPFLNWESVKKALFILNSNFGVGIGARKMTVSTAGVIPGIYELASFPLKVRLAFSLNSAIQEKREEIMPVARKYPLSDVKRAIKFYYEKKHRIVTLEYVLIGKFNTSKEDFLALKEFSKGLRVKINLIPLNPCESISYFPPSEKEINRFYQWCLSLSCPVNIRKSRGQDVKGACGQLVGGLKG</sequence>
<comment type="function">
    <text evidence="12">Specifically methylates position 2 of adenine 2503 in 23S rRNA and position 2 of adenine 37 in tRNAs.</text>
</comment>
<feature type="binding site" evidence="12">
    <location>
        <position position="298"/>
    </location>
    <ligand>
        <name>S-adenosyl-L-methionine</name>
        <dbReference type="ChEBI" id="CHEBI:59789"/>
    </ligand>
</feature>
<dbReference type="PANTHER" id="PTHR30544">
    <property type="entry name" value="23S RRNA METHYLTRANSFERASE"/>
    <property type="match status" value="1"/>
</dbReference>
<dbReference type="GO" id="GO:0046872">
    <property type="term" value="F:metal ion binding"/>
    <property type="evidence" value="ECO:0007669"/>
    <property type="project" value="UniProtKB-KW"/>
</dbReference>
<dbReference type="InterPro" id="IPR004383">
    <property type="entry name" value="rRNA_lsu_MTrfase_RlmN/Cfr"/>
</dbReference>
<gene>
    <name evidence="12 14" type="primary">rlmN</name>
    <name evidence="14" type="ORF">DRJ04_03805</name>
</gene>
<comment type="subcellular location">
    <subcellularLocation>
        <location evidence="1 12">Cytoplasm</location>
    </subcellularLocation>
</comment>
<dbReference type="AlphaFoldDB" id="A0A662DHS7"/>
<feature type="binding site" evidence="12">
    <location>
        <position position="199"/>
    </location>
    <ligand>
        <name>S-adenosyl-L-methionine</name>
        <dbReference type="ChEBI" id="CHEBI:59789"/>
    </ligand>
</feature>
<dbReference type="InterPro" id="IPR058240">
    <property type="entry name" value="rSAM_sf"/>
</dbReference>
<evidence type="ECO:0000256" key="4">
    <source>
        <dbReference type="ARBA" id="ARBA00022552"/>
    </source>
</evidence>
<keyword evidence="3 12" id="KW-0963">Cytoplasm</keyword>
<reference evidence="14 15" key="1">
    <citation type="submission" date="2018-06" db="EMBL/GenBank/DDBJ databases">
        <title>Extensive metabolic versatility and redundancy in microbially diverse, dynamic hydrothermal sediments.</title>
        <authorList>
            <person name="Dombrowski N."/>
            <person name="Teske A."/>
            <person name="Baker B.J."/>
        </authorList>
    </citation>
    <scope>NUCLEOTIDE SEQUENCE [LARGE SCALE GENOMIC DNA]</scope>
    <source>
        <strain evidence="14">B3_G15</strain>
    </source>
</reference>
<comment type="cofactor">
    <cofactor evidence="12">
        <name>[4Fe-4S] cluster</name>
        <dbReference type="ChEBI" id="CHEBI:49883"/>
    </cofactor>
    <text evidence="12">Binds 1 [4Fe-4S] cluster. The cluster is coordinated with 3 cysteines and an exchangeable S-adenosyl-L-methionine.</text>
</comment>
<evidence type="ECO:0000256" key="8">
    <source>
        <dbReference type="ARBA" id="ARBA00022694"/>
    </source>
</evidence>
<dbReference type="InterPro" id="IPR013785">
    <property type="entry name" value="Aldolase_TIM"/>
</dbReference>
<dbReference type="Proteomes" id="UP000280417">
    <property type="component" value="Unassembled WGS sequence"/>
</dbReference>
<dbReference type="GO" id="GO:0051539">
    <property type="term" value="F:4 iron, 4 sulfur cluster binding"/>
    <property type="evidence" value="ECO:0007669"/>
    <property type="project" value="UniProtKB-UniRule"/>
</dbReference>
<keyword evidence="5 12" id="KW-0489">Methyltransferase</keyword>
<evidence type="ECO:0000256" key="9">
    <source>
        <dbReference type="ARBA" id="ARBA00022723"/>
    </source>
</evidence>
<comment type="catalytic activity">
    <reaction evidence="12">
        <text>adenosine(37) in tRNA + 2 reduced [2Fe-2S]-[ferredoxin] + 2 S-adenosyl-L-methionine = 2-methyladenosine(37) in tRNA + 5'-deoxyadenosine + L-methionine + 2 oxidized [2Fe-2S]-[ferredoxin] + S-adenosyl-L-homocysteine</text>
        <dbReference type="Rhea" id="RHEA:43332"/>
        <dbReference type="Rhea" id="RHEA-COMP:10000"/>
        <dbReference type="Rhea" id="RHEA-COMP:10001"/>
        <dbReference type="Rhea" id="RHEA-COMP:10162"/>
        <dbReference type="Rhea" id="RHEA-COMP:10485"/>
        <dbReference type="ChEBI" id="CHEBI:17319"/>
        <dbReference type="ChEBI" id="CHEBI:33737"/>
        <dbReference type="ChEBI" id="CHEBI:33738"/>
        <dbReference type="ChEBI" id="CHEBI:57844"/>
        <dbReference type="ChEBI" id="CHEBI:57856"/>
        <dbReference type="ChEBI" id="CHEBI:59789"/>
        <dbReference type="ChEBI" id="CHEBI:74411"/>
        <dbReference type="ChEBI" id="CHEBI:74497"/>
        <dbReference type="EC" id="2.1.1.192"/>
    </reaction>
</comment>
<keyword evidence="4 12" id="KW-0698">rRNA processing</keyword>
<keyword evidence="7 12" id="KW-0949">S-adenosyl-L-methionine</keyword>
<dbReference type="PANTHER" id="PTHR30544:SF5">
    <property type="entry name" value="RADICAL SAM CORE DOMAIN-CONTAINING PROTEIN"/>
    <property type="match status" value="1"/>
</dbReference>
<keyword evidence="12" id="KW-1015">Disulfide bond</keyword>
<dbReference type="Pfam" id="PF21016">
    <property type="entry name" value="RlmN_N"/>
    <property type="match status" value="1"/>
</dbReference>
<feature type="active site" description="Proton acceptor" evidence="12">
    <location>
        <position position="100"/>
    </location>
</feature>
<dbReference type="GO" id="GO:0000049">
    <property type="term" value="F:tRNA binding"/>
    <property type="evidence" value="ECO:0007669"/>
    <property type="project" value="UniProtKB-UniRule"/>
</dbReference>
<keyword evidence="10 12" id="KW-0408">Iron</keyword>
<dbReference type="Gene3D" id="1.10.150.530">
    <property type="match status" value="1"/>
</dbReference>
<feature type="binding site" evidence="12">
    <location>
        <begin position="222"/>
        <end position="224"/>
    </location>
    <ligand>
        <name>S-adenosyl-L-methionine</name>
        <dbReference type="ChEBI" id="CHEBI:59789"/>
    </ligand>
</feature>
<keyword evidence="9 12" id="KW-0479">Metal-binding</keyword>
<dbReference type="NCBIfam" id="TIGR00048">
    <property type="entry name" value="rRNA_mod_RlmN"/>
    <property type="match status" value="1"/>
</dbReference>
<feature type="binding site" evidence="12">
    <location>
        <position position="124"/>
    </location>
    <ligand>
        <name>[4Fe-4S] cluster</name>
        <dbReference type="ChEBI" id="CHEBI:49883"/>
        <note>4Fe-4S-S-AdoMet</note>
    </ligand>
</feature>
<evidence type="ECO:0000259" key="13">
    <source>
        <dbReference type="PROSITE" id="PS51918"/>
    </source>
</evidence>
<feature type="binding site" evidence="12">
    <location>
        <position position="120"/>
    </location>
    <ligand>
        <name>[4Fe-4S] cluster</name>
        <dbReference type="ChEBI" id="CHEBI:49883"/>
        <note>4Fe-4S-S-AdoMet</note>
    </ligand>
</feature>
<dbReference type="InterPro" id="IPR007197">
    <property type="entry name" value="rSAM"/>
</dbReference>
<organism evidence="14 15">
    <name type="scientific">Aerophobetes bacterium</name>
    <dbReference type="NCBI Taxonomy" id="2030807"/>
    <lineage>
        <taxon>Bacteria</taxon>
        <taxon>Candidatus Aerophobota</taxon>
    </lineage>
</organism>
<name>A0A662DHS7_UNCAE</name>
<keyword evidence="6 12" id="KW-0808">Transferase</keyword>
<evidence type="ECO:0000313" key="15">
    <source>
        <dbReference type="Proteomes" id="UP000280417"/>
    </source>
</evidence>
<protein>
    <recommendedName>
        <fullName evidence="12">Probable dual-specificity RNA methyltransferase RlmN</fullName>
        <ecNumber evidence="12">2.1.1.192</ecNumber>
    </recommendedName>
    <alternativeName>
        <fullName evidence="12">23S rRNA (adenine(2503)-C(2))-methyltransferase</fullName>
    </alternativeName>
    <alternativeName>
        <fullName evidence="12">23S rRNA m2A2503 methyltransferase</fullName>
    </alternativeName>
    <alternativeName>
        <fullName evidence="12">Ribosomal RNA large subunit methyltransferase N</fullName>
    </alternativeName>
    <alternativeName>
        <fullName evidence="12">tRNA (adenine(37)-C(2))-methyltransferase</fullName>
    </alternativeName>
    <alternativeName>
        <fullName evidence="12">tRNA m2A37 methyltransferase</fullName>
    </alternativeName>
</protein>
<evidence type="ECO:0000256" key="3">
    <source>
        <dbReference type="ARBA" id="ARBA00022490"/>
    </source>
</evidence>
<dbReference type="EMBL" id="QMQA01000081">
    <property type="protein sequence ID" value="RLE13702.1"/>
    <property type="molecule type" value="Genomic_DNA"/>
</dbReference>
<comment type="catalytic activity">
    <reaction evidence="12">
        <text>adenosine(2503) in 23S rRNA + 2 reduced [2Fe-2S]-[ferredoxin] + 2 S-adenosyl-L-methionine = 2-methyladenosine(2503) in 23S rRNA + 5'-deoxyadenosine + L-methionine + 2 oxidized [2Fe-2S]-[ferredoxin] + S-adenosyl-L-homocysteine</text>
        <dbReference type="Rhea" id="RHEA:42916"/>
        <dbReference type="Rhea" id="RHEA-COMP:10000"/>
        <dbReference type="Rhea" id="RHEA-COMP:10001"/>
        <dbReference type="Rhea" id="RHEA-COMP:10152"/>
        <dbReference type="Rhea" id="RHEA-COMP:10282"/>
        <dbReference type="ChEBI" id="CHEBI:17319"/>
        <dbReference type="ChEBI" id="CHEBI:33737"/>
        <dbReference type="ChEBI" id="CHEBI:33738"/>
        <dbReference type="ChEBI" id="CHEBI:57844"/>
        <dbReference type="ChEBI" id="CHEBI:57856"/>
        <dbReference type="ChEBI" id="CHEBI:59789"/>
        <dbReference type="ChEBI" id="CHEBI:74411"/>
        <dbReference type="ChEBI" id="CHEBI:74497"/>
        <dbReference type="EC" id="2.1.1.192"/>
    </reaction>
</comment>
<dbReference type="GO" id="GO:0070040">
    <property type="term" value="F:rRNA (adenine(2503)-C2-)-methyltransferase activity"/>
    <property type="evidence" value="ECO:0007669"/>
    <property type="project" value="UniProtKB-UniRule"/>
</dbReference>
<proteinExistence type="inferred from homology"/>
<comment type="caution">
    <text evidence="12">Lacks conserved residue(s) required for the propagation of feature annotation.</text>
</comment>
<dbReference type="GO" id="GO:0070475">
    <property type="term" value="P:rRNA base methylation"/>
    <property type="evidence" value="ECO:0007669"/>
    <property type="project" value="UniProtKB-UniRule"/>
</dbReference>